<dbReference type="AlphaFoldDB" id="A0AAN5A0M5"/>
<proteinExistence type="predicted"/>
<name>A0AAN5A0M5_9RHOB</name>
<dbReference type="Proteomes" id="UP000634647">
    <property type="component" value="Unassembled WGS sequence"/>
</dbReference>
<organism evidence="1 2">
    <name type="scientific">Allgaiera indica</name>
    <dbReference type="NCBI Taxonomy" id="765699"/>
    <lineage>
        <taxon>Bacteria</taxon>
        <taxon>Pseudomonadati</taxon>
        <taxon>Pseudomonadota</taxon>
        <taxon>Alphaproteobacteria</taxon>
        <taxon>Rhodobacterales</taxon>
        <taxon>Paracoccaceae</taxon>
        <taxon>Allgaiera</taxon>
    </lineage>
</organism>
<dbReference type="EMBL" id="BNAB01000014">
    <property type="protein sequence ID" value="GHE03809.1"/>
    <property type="molecule type" value="Genomic_DNA"/>
</dbReference>
<evidence type="ECO:0000313" key="1">
    <source>
        <dbReference type="EMBL" id="GHE03809.1"/>
    </source>
</evidence>
<evidence type="ECO:0000313" key="2">
    <source>
        <dbReference type="Proteomes" id="UP000634647"/>
    </source>
</evidence>
<gene>
    <name evidence="1" type="ORF">GCM10008024_28490</name>
</gene>
<comment type="caution">
    <text evidence="1">The sequence shown here is derived from an EMBL/GenBank/DDBJ whole genome shotgun (WGS) entry which is preliminary data.</text>
</comment>
<reference evidence="1" key="1">
    <citation type="journal article" date="2014" name="Int. J. Syst. Evol. Microbiol.">
        <title>Complete genome sequence of Corynebacterium casei LMG S-19264T (=DSM 44701T), isolated from a smear-ripened cheese.</title>
        <authorList>
            <consortium name="US DOE Joint Genome Institute (JGI-PGF)"/>
            <person name="Walter F."/>
            <person name="Albersmeier A."/>
            <person name="Kalinowski J."/>
            <person name="Ruckert C."/>
        </authorList>
    </citation>
    <scope>NUCLEOTIDE SEQUENCE</scope>
    <source>
        <strain evidence="1">CGMCC 1.10859</strain>
    </source>
</reference>
<accession>A0AAN5A0M5</accession>
<reference evidence="1" key="2">
    <citation type="submission" date="2023-06" db="EMBL/GenBank/DDBJ databases">
        <authorList>
            <person name="Sun Q."/>
            <person name="Zhou Y."/>
        </authorList>
    </citation>
    <scope>NUCLEOTIDE SEQUENCE</scope>
    <source>
        <strain evidence="1">CGMCC 1.10859</strain>
    </source>
</reference>
<protein>
    <submittedName>
        <fullName evidence="1">Uncharacterized protein</fullName>
    </submittedName>
</protein>
<sequence length="85" mass="9412">MEVAKALIAAVYFADTNTWRVKRALTGLFEGAVGKVAPSVRARWRGVSRAWRKGKVDWDAWCAHSLVDEDIVRLILDGTGDQDPA</sequence>